<name>A0A6G0TYM7_APHGL</name>
<feature type="region of interest" description="Disordered" evidence="4">
    <location>
        <begin position="1321"/>
        <end position="1343"/>
    </location>
</feature>
<dbReference type="GO" id="GO:0005829">
    <property type="term" value="C:cytosol"/>
    <property type="evidence" value="ECO:0007669"/>
    <property type="project" value="TreeGrafter"/>
</dbReference>
<evidence type="ECO:0000313" key="7">
    <source>
        <dbReference type="Proteomes" id="UP000475862"/>
    </source>
</evidence>
<keyword evidence="7" id="KW-1185">Reference proteome</keyword>
<dbReference type="OrthoDB" id="67540at2759"/>
<dbReference type="InterPro" id="IPR036322">
    <property type="entry name" value="WD40_repeat_dom_sf"/>
</dbReference>
<evidence type="ECO:0000256" key="4">
    <source>
        <dbReference type="SAM" id="MobiDB-lite"/>
    </source>
</evidence>
<gene>
    <name evidence="6" type="ORF">AGLY_005301</name>
</gene>
<dbReference type="PANTHER" id="PTHR22746:SF10">
    <property type="entry name" value="GUANINE NUCLEOTIDE EXCHANGE FACTOR SUBUNIT RIC1"/>
    <property type="match status" value="1"/>
</dbReference>
<comment type="caution">
    <text evidence="6">The sequence shown here is derived from an EMBL/GenBank/DDBJ whole genome shotgun (WGS) entry which is preliminary data.</text>
</comment>
<dbReference type="GO" id="GO:0006886">
    <property type="term" value="P:intracellular protein transport"/>
    <property type="evidence" value="ECO:0007669"/>
    <property type="project" value="InterPro"/>
</dbReference>
<dbReference type="EMBL" id="VYZN01000014">
    <property type="protein sequence ID" value="KAE9540049.1"/>
    <property type="molecule type" value="Genomic_DNA"/>
</dbReference>
<dbReference type="Proteomes" id="UP000475862">
    <property type="component" value="Unassembled WGS sequence"/>
</dbReference>
<dbReference type="SUPFAM" id="SSF50978">
    <property type="entry name" value="WD40 repeat-like"/>
    <property type="match status" value="1"/>
</dbReference>
<evidence type="ECO:0000259" key="5">
    <source>
        <dbReference type="Pfam" id="PF07064"/>
    </source>
</evidence>
<dbReference type="PANTHER" id="PTHR22746">
    <property type="entry name" value="RAB6A-GEF COMPLEX PARTNER PROTEIN 1"/>
    <property type="match status" value="1"/>
</dbReference>
<comment type="subcellular location">
    <subcellularLocation>
        <location evidence="1">Membrane</location>
    </subcellularLocation>
</comment>
<dbReference type="GO" id="GO:0000139">
    <property type="term" value="C:Golgi membrane"/>
    <property type="evidence" value="ECO:0007669"/>
    <property type="project" value="TreeGrafter"/>
</dbReference>
<evidence type="ECO:0000256" key="3">
    <source>
        <dbReference type="ARBA" id="ARBA00029879"/>
    </source>
</evidence>
<feature type="compositionally biased region" description="Polar residues" evidence="4">
    <location>
        <begin position="1334"/>
        <end position="1343"/>
    </location>
</feature>
<feature type="domain" description="RIC1 C-terminal alpha solenoid region" evidence="5">
    <location>
        <begin position="773"/>
        <end position="939"/>
    </location>
</feature>
<evidence type="ECO:0000256" key="2">
    <source>
        <dbReference type="ARBA" id="ARBA00023136"/>
    </source>
</evidence>
<evidence type="ECO:0000313" key="6">
    <source>
        <dbReference type="EMBL" id="KAE9540049.1"/>
    </source>
</evidence>
<accession>A0A6G0TYM7</accession>
<proteinExistence type="predicted"/>
<protein>
    <recommendedName>
        <fullName evidence="3">Protein RIC1 homolog</fullName>
    </recommendedName>
</protein>
<dbReference type="InterPro" id="IPR040096">
    <property type="entry name" value="Ric1"/>
</dbReference>
<dbReference type="GO" id="GO:0034066">
    <property type="term" value="C:Ric1-Rgp1 guanyl-nucleotide exchange factor complex"/>
    <property type="evidence" value="ECO:0007669"/>
    <property type="project" value="InterPro"/>
</dbReference>
<keyword evidence="2" id="KW-0472">Membrane</keyword>
<dbReference type="Pfam" id="PF25440">
    <property type="entry name" value="Beta-prop_RIC1_2nd"/>
    <property type="match status" value="1"/>
</dbReference>
<organism evidence="6 7">
    <name type="scientific">Aphis glycines</name>
    <name type="common">Soybean aphid</name>
    <dbReference type="NCBI Taxonomy" id="307491"/>
    <lineage>
        <taxon>Eukaryota</taxon>
        <taxon>Metazoa</taxon>
        <taxon>Ecdysozoa</taxon>
        <taxon>Arthropoda</taxon>
        <taxon>Hexapoda</taxon>
        <taxon>Insecta</taxon>
        <taxon>Pterygota</taxon>
        <taxon>Neoptera</taxon>
        <taxon>Paraneoptera</taxon>
        <taxon>Hemiptera</taxon>
        <taxon>Sternorrhyncha</taxon>
        <taxon>Aphidomorpha</taxon>
        <taxon>Aphidoidea</taxon>
        <taxon>Aphididae</taxon>
        <taxon>Aphidini</taxon>
        <taxon>Aphis</taxon>
        <taxon>Aphis</taxon>
    </lineage>
</organism>
<feature type="region of interest" description="Disordered" evidence="4">
    <location>
        <begin position="994"/>
        <end position="1018"/>
    </location>
</feature>
<sequence>MYFPLGWPKVLASAHAAGTLVQVICNRDKILFAILSIDRLEIWFCKPCVKITSYTRSPQSLDEIGFNRRVEWRPDSSMLVIVTTKGYLIFYNLSIIGDPGSLYHLEDSHISSLKRENDELFVKETIPSLHIKQDQIACVDGSVECMACIRDELMVSTCKGHVLRYHWNGSINRDYCLDLRRTPFSIDLHVSNAAPLTSRDTFIVDMEYSPLVGGFGIILNDGRAALLTASSLKFDPNQVQGIWAPNIDTATCTSLNHKYRLIAYGLKNSQGIVFGLDERTGGLQLSHNLVIPSQVWPGGGLGSVRCTRWTPDGCALVMAWENGGFAVWSTFGALLVCSLAWNFSVNIDLSSRNPLNIISMEWCIEGYQLWMINGASKDSHDDTVLQMSFLKSALAVNPTMSHRPHLYLQGEDKLYLNVTSGLTKVYKMTQSNNRTKDQLTITSALVENKQWIIVYAPSPYLGTNWPIRTSCIDDDGKHIAIAGRCGIAHYSLITHRWKLFGNEIQEKDMIVTGGVLWWRCYIICGCYSVPVDEHQVRIYNGDSRLSNDNMISYQLTGQALLLDCLGNRLAVFCSDGIVNLFNIELSPNHNMAILDRVQTIDMSALCIHPTCVVSVLLTTLRIEPKVKGSTVRDNFLLNINGNLLLVNQQSCDDQSQVIPSPILLASCVENAWVSSQYRRDKPHLTEALWLFCGAHGMRVWLPLFPKNGDKSHTFMSKRIMLPFQLKIYPLAILFEDAILLGAENDTLLYTSDTTTVFSLPFCQVERTSQVYLHQILRQLIRRNLGFHAWEVARCCTNLPYFSHSLELLLHEVLEEEATSKEPIPDAQLPSVIEFIQEFPNLYLETVVQCARKTEIALWPYLFSAAGKPKDLFQECLKRQNLNTAASYLIILQNLESSSVSCKYATLLLDSALDSCQWDLSKDLVRFLKAIDPNDADSPRTSCVFPAKYSMMGQASTVNPNEEDLSFLMGNIQVRGRSISTSTTPKIDMNSTFVRTDSRTEHNNSQRKRSVLSNGKSENGKDMATCNSILEEFFTDTILQKHAAKLLFNYKLRALGYFAARLDFHLVEWLAKERNGAARIDNYIVALKSLYTDFSITRPLTPIQKRSPPPSGMLFNIDKPKWIDGGSAVGDSGYMSCQDVPQISSQYPQDGFLTGIDEASTVSESEDALLWNEERTQANIDNWNIIPNAHMLEQLSSEHLSQDTSKAEVQLRYLLQLLFEAGCLEWSFIVSVFLRDALAVQRLISISRSPEHSYESVSRLKQAFILLYQWSCNEWYFGYRPFMSTCQAQLGVLNRIITSKQPAPTVTPQASSSSLTSVLTQSSRSRSASEGTGGSHTTSEITDHSIQTDCHPAIALDSSCDETQDNTPNFDTASVVSLQSPNSCSLS</sequence>
<reference evidence="6 7" key="1">
    <citation type="submission" date="2019-08" db="EMBL/GenBank/DDBJ databases">
        <title>The genome of the soybean aphid Biotype 1, its phylome, world population structure and adaptation to the North American continent.</title>
        <authorList>
            <person name="Giordano R."/>
            <person name="Donthu R.K."/>
            <person name="Hernandez A.G."/>
            <person name="Wright C.L."/>
            <person name="Zimin A.V."/>
        </authorList>
    </citation>
    <scope>NUCLEOTIDE SEQUENCE [LARGE SCALE GENOMIC DNA]</scope>
    <source>
        <tissue evidence="6">Whole aphids</tissue>
    </source>
</reference>
<dbReference type="Pfam" id="PF07064">
    <property type="entry name" value="RIC1"/>
    <property type="match status" value="1"/>
</dbReference>
<dbReference type="GO" id="GO:0042147">
    <property type="term" value="P:retrograde transport, endosome to Golgi"/>
    <property type="evidence" value="ECO:0007669"/>
    <property type="project" value="TreeGrafter"/>
</dbReference>
<dbReference type="InterPro" id="IPR009771">
    <property type="entry name" value="RIC1_C"/>
</dbReference>
<evidence type="ECO:0000256" key="1">
    <source>
        <dbReference type="ARBA" id="ARBA00004370"/>
    </source>
</evidence>